<dbReference type="AlphaFoldDB" id="A0A7J9M731"/>
<name>A0A7J9M731_GOSSC</name>
<proteinExistence type="predicted"/>
<evidence type="ECO:0000313" key="2">
    <source>
        <dbReference type="Proteomes" id="UP000593576"/>
    </source>
</evidence>
<gene>
    <name evidence="1" type="ORF">Goshw_022826</name>
</gene>
<comment type="caution">
    <text evidence="1">The sequence shown here is derived from an EMBL/GenBank/DDBJ whole genome shotgun (WGS) entry which is preliminary data.</text>
</comment>
<protein>
    <submittedName>
        <fullName evidence="1">Uncharacterized protein</fullName>
    </submittedName>
</protein>
<reference evidence="1 2" key="1">
    <citation type="journal article" date="2019" name="Genome Biol. Evol.">
        <title>Insights into the evolution of the New World diploid cottons (Gossypium, subgenus Houzingenia) based on genome sequencing.</title>
        <authorList>
            <person name="Grover C.E."/>
            <person name="Arick M.A. 2nd"/>
            <person name="Thrash A."/>
            <person name="Conover J.L."/>
            <person name="Sanders W.S."/>
            <person name="Peterson D.G."/>
            <person name="Frelichowski J.E."/>
            <person name="Scheffler J.A."/>
            <person name="Scheffler B.E."/>
            <person name="Wendel J.F."/>
        </authorList>
    </citation>
    <scope>NUCLEOTIDE SEQUENCE [LARGE SCALE GENOMIC DNA]</scope>
    <source>
        <strain evidence="1">1</strain>
        <tissue evidence="1">Leaf</tissue>
    </source>
</reference>
<sequence>MWISSREMLAKDRKRGCLCHGPQFNARDHRTKCIQ</sequence>
<keyword evidence="2" id="KW-1185">Reference proteome</keyword>
<accession>A0A7J9M731</accession>
<organism evidence="1 2">
    <name type="scientific">Gossypium schwendimanii</name>
    <name type="common">Cotton</name>
    <dbReference type="NCBI Taxonomy" id="34291"/>
    <lineage>
        <taxon>Eukaryota</taxon>
        <taxon>Viridiplantae</taxon>
        <taxon>Streptophyta</taxon>
        <taxon>Embryophyta</taxon>
        <taxon>Tracheophyta</taxon>
        <taxon>Spermatophyta</taxon>
        <taxon>Magnoliopsida</taxon>
        <taxon>eudicotyledons</taxon>
        <taxon>Gunneridae</taxon>
        <taxon>Pentapetalae</taxon>
        <taxon>rosids</taxon>
        <taxon>malvids</taxon>
        <taxon>Malvales</taxon>
        <taxon>Malvaceae</taxon>
        <taxon>Malvoideae</taxon>
        <taxon>Gossypium</taxon>
    </lineage>
</organism>
<evidence type="ECO:0000313" key="1">
    <source>
        <dbReference type="EMBL" id="MBA0866606.1"/>
    </source>
</evidence>
<dbReference type="EMBL" id="JABFAF010000009">
    <property type="protein sequence ID" value="MBA0866606.1"/>
    <property type="molecule type" value="Genomic_DNA"/>
</dbReference>
<dbReference type="Proteomes" id="UP000593576">
    <property type="component" value="Unassembled WGS sequence"/>
</dbReference>